<name>A0A6A5QIY5_AMPQU</name>
<dbReference type="Pfam" id="PF07690">
    <property type="entry name" value="MFS_1"/>
    <property type="match status" value="1"/>
</dbReference>
<dbReference type="PANTHER" id="PTHR11360:SF315">
    <property type="entry name" value="TRANSPORTER MCH2-RELATED"/>
    <property type="match status" value="1"/>
</dbReference>
<sequence length="662" mass="72449">MVGFVWLLASLSIASHEAYGVYLSHYLADKIFPEASTWDYAFVGGFNFAIAMLIAPGVTILTRKLGTNIVMSIGMLLQCAGFISASFAHRIWQLHISQGVLIGCGIGCLYIPALPILSQWFVGRRSLANGISAAGSGVGGAAFTWGTEAIIQRWSISWALRITGLIAFVAQLIAITLIRDRNEVIKPTQLGFDTKLLRRYEVLLLLAWAFSSMFGYVVLLFSLSDFALSIGLSRAQATDMIGLLNVGTAVGRPIIGILSDRWSRIDTAGALTLLCGLSCFAFWLPATSYGLTVFFAILCGALLGVFWMTIGPLCVEVAGIKNLQSLLSLSWASVIVPALASEGIALKLRRSISSGRYLHVQIFAGLAWQFRLIPISPKLLHVNILHASSTTNQLPNMSKKGTDTASSLRIRENQRRSRNRRKELIEELQARIQEYERKGVAATHDMQRAARKVAYENTRLRSLLARHGVTQAQVDSYLQSTNADEESANITVQMPTNLFRGQIETTTSVLRPMINIVQESERDHHTDDSHIDIDADAINHPSRQQNFHEYANTTNLESTQTGLGILLRNNVSRHEESNDAANEPICPNASDCFCPPTTITKTTCASEPPSSGLEITCEAAATIIIEMRGDGDVESVRASLGCAGRENCNVRNSTVLQIMDED</sequence>
<accession>A0A6A5QIY5</accession>
<comment type="subcellular location">
    <subcellularLocation>
        <location evidence="1">Membrane</location>
        <topology evidence="1">Multi-pass membrane protein</topology>
    </subcellularLocation>
</comment>
<gene>
    <name evidence="6" type="ORF">BDU57DRAFT_577300</name>
</gene>
<dbReference type="CDD" id="cd14688">
    <property type="entry name" value="bZIP_YAP"/>
    <property type="match status" value="1"/>
</dbReference>
<evidence type="ECO:0000313" key="7">
    <source>
        <dbReference type="Proteomes" id="UP000800096"/>
    </source>
</evidence>
<feature type="signal peptide" evidence="5">
    <location>
        <begin position="1"/>
        <end position="20"/>
    </location>
</feature>
<dbReference type="GO" id="GO:0022857">
    <property type="term" value="F:transmembrane transporter activity"/>
    <property type="evidence" value="ECO:0007669"/>
    <property type="project" value="InterPro"/>
</dbReference>
<feature type="chain" id="PRO_5025556181" evidence="5">
    <location>
        <begin position="21"/>
        <end position="662"/>
    </location>
</feature>
<keyword evidence="7" id="KW-1185">Reference proteome</keyword>
<dbReference type="Proteomes" id="UP000800096">
    <property type="component" value="Unassembled WGS sequence"/>
</dbReference>
<comment type="similarity">
    <text evidence="2">Belongs to the major facilitator superfamily. Monocarboxylate porter (TC 2.A.1.13) family.</text>
</comment>
<dbReference type="InterPro" id="IPR011701">
    <property type="entry name" value="MFS"/>
</dbReference>
<feature type="region of interest" description="Disordered" evidence="3">
    <location>
        <begin position="393"/>
        <end position="420"/>
    </location>
</feature>
<reference evidence="6" key="1">
    <citation type="journal article" date="2020" name="Stud. Mycol.">
        <title>101 Dothideomycetes genomes: a test case for predicting lifestyles and emergence of pathogens.</title>
        <authorList>
            <person name="Haridas S."/>
            <person name="Albert R."/>
            <person name="Binder M."/>
            <person name="Bloem J."/>
            <person name="Labutti K."/>
            <person name="Salamov A."/>
            <person name="Andreopoulos B."/>
            <person name="Baker S."/>
            <person name="Barry K."/>
            <person name="Bills G."/>
            <person name="Bluhm B."/>
            <person name="Cannon C."/>
            <person name="Castanera R."/>
            <person name="Culley D."/>
            <person name="Daum C."/>
            <person name="Ezra D."/>
            <person name="Gonzalez J."/>
            <person name="Henrissat B."/>
            <person name="Kuo A."/>
            <person name="Liang C."/>
            <person name="Lipzen A."/>
            <person name="Lutzoni F."/>
            <person name="Magnuson J."/>
            <person name="Mondo S."/>
            <person name="Nolan M."/>
            <person name="Ohm R."/>
            <person name="Pangilinan J."/>
            <person name="Park H.-J."/>
            <person name="Ramirez L."/>
            <person name="Alfaro M."/>
            <person name="Sun H."/>
            <person name="Tritt A."/>
            <person name="Yoshinaga Y."/>
            <person name="Zwiers L.-H."/>
            <person name="Turgeon B."/>
            <person name="Goodwin S."/>
            <person name="Spatafora J."/>
            <person name="Crous P."/>
            <person name="Grigoriev I."/>
        </authorList>
    </citation>
    <scope>NUCLEOTIDE SEQUENCE</scope>
    <source>
        <strain evidence="6">HMLAC05119</strain>
    </source>
</reference>
<feature type="transmembrane region" description="Helical" evidence="4">
    <location>
        <begin position="200"/>
        <end position="223"/>
    </location>
</feature>
<keyword evidence="4" id="KW-0812">Transmembrane</keyword>
<feature type="transmembrane region" description="Helical" evidence="4">
    <location>
        <begin position="94"/>
        <end position="114"/>
    </location>
</feature>
<dbReference type="OrthoDB" id="6499973at2759"/>
<feature type="transmembrane region" description="Helical" evidence="4">
    <location>
        <begin position="158"/>
        <end position="179"/>
    </location>
</feature>
<proteinExistence type="inferred from homology"/>
<dbReference type="GO" id="GO:0016020">
    <property type="term" value="C:membrane"/>
    <property type="evidence" value="ECO:0007669"/>
    <property type="project" value="UniProtKB-SubCell"/>
</dbReference>
<keyword evidence="4" id="KW-0472">Membrane</keyword>
<feature type="transmembrane region" description="Helical" evidence="4">
    <location>
        <begin position="267"/>
        <end position="286"/>
    </location>
</feature>
<feature type="transmembrane region" description="Helical" evidence="4">
    <location>
        <begin position="126"/>
        <end position="146"/>
    </location>
</feature>
<protein>
    <submittedName>
        <fullName evidence="6">Major facilitator superfamily domain-containing protein</fullName>
    </submittedName>
</protein>
<dbReference type="AlphaFoldDB" id="A0A6A5QIY5"/>
<evidence type="ECO:0000256" key="2">
    <source>
        <dbReference type="ARBA" id="ARBA00006727"/>
    </source>
</evidence>
<dbReference type="PANTHER" id="PTHR11360">
    <property type="entry name" value="MONOCARBOXYLATE TRANSPORTER"/>
    <property type="match status" value="1"/>
</dbReference>
<evidence type="ECO:0000313" key="6">
    <source>
        <dbReference type="EMBL" id="KAF1915565.1"/>
    </source>
</evidence>
<feature type="transmembrane region" description="Helical" evidence="4">
    <location>
        <begin position="292"/>
        <end position="314"/>
    </location>
</feature>
<feature type="transmembrane region" description="Helical" evidence="4">
    <location>
        <begin position="69"/>
        <end position="88"/>
    </location>
</feature>
<keyword evidence="4" id="KW-1133">Transmembrane helix</keyword>
<organism evidence="6 7">
    <name type="scientific">Ampelomyces quisqualis</name>
    <name type="common">Powdery mildew agent</name>
    <dbReference type="NCBI Taxonomy" id="50730"/>
    <lineage>
        <taxon>Eukaryota</taxon>
        <taxon>Fungi</taxon>
        <taxon>Dikarya</taxon>
        <taxon>Ascomycota</taxon>
        <taxon>Pezizomycotina</taxon>
        <taxon>Dothideomycetes</taxon>
        <taxon>Pleosporomycetidae</taxon>
        <taxon>Pleosporales</taxon>
        <taxon>Pleosporineae</taxon>
        <taxon>Phaeosphaeriaceae</taxon>
        <taxon>Ampelomyces</taxon>
    </lineage>
</organism>
<evidence type="ECO:0000256" key="4">
    <source>
        <dbReference type="SAM" id="Phobius"/>
    </source>
</evidence>
<evidence type="ECO:0000256" key="3">
    <source>
        <dbReference type="SAM" id="MobiDB-lite"/>
    </source>
</evidence>
<dbReference type="Gene3D" id="1.20.1250.20">
    <property type="entry name" value="MFS general substrate transporter like domains"/>
    <property type="match status" value="2"/>
</dbReference>
<dbReference type="InterPro" id="IPR050327">
    <property type="entry name" value="Proton-linked_MCT"/>
</dbReference>
<evidence type="ECO:0000256" key="1">
    <source>
        <dbReference type="ARBA" id="ARBA00004141"/>
    </source>
</evidence>
<dbReference type="SUPFAM" id="SSF103473">
    <property type="entry name" value="MFS general substrate transporter"/>
    <property type="match status" value="1"/>
</dbReference>
<dbReference type="InterPro" id="IPR036259">
    <property type="entry name" value="MFS_trans_sf"/>
</dbReference>
<feature type="transmembrane region" description="Helical" evidence="4">
    <location>
        <begin position="42"/>
        <end position="62"/>
    </location>
</feature>
<keyword evidence="5" id="KW-0732">Signal</keyword>
<evidence type="ECO:0000256" key="5">
    <source>
        <dbReference type="SAM" id="SignalP"/>
    </source>
</evidence>
<dbReference type="EMBL" id="ML979136">
    <property type="protein sequence ID" value="KAF1915565.1"/>
    <property type="molecule type" value="Genomic_DNA"/>
</dbReference>